<dbReference type="InterPro" id="IPR046347">
    <property type="entry name" value="bZIP_sf"/>
</dbReference>
<organism evidence="6 7">
    <name type="scientific">Rhizoclosmatium globosum</name>
    <dbReference type="NCBI Taxonomy" id="329046"/>
    <lineage>
        <taxon>Eukaryota</taxon>
        <taxon>Fungi</taxon>
        <taxon>Fungi incertae sedis</taxon>
        <taxon>Chytridiomycota</taxon>
        <taxon>Chytridiomycota incertae sedis</taxon>
        <taxon>Chytridiomycetes</taxon>
        <taxon>Chytridiales</taxon>
        <taxon>Chytriomycetaceae</taxon>
        <taxon>Rhizoclosmatium</taxon>
    </lineage>
</organism>
<dbReference type="GO" id="GO:0000976">
    <property type="term" value="F:transcription cis-regulatory region binding"/>
    <property type="evidence" value="ECO:0007669"/>
    <property type="project" value="InterPro"/>
</dbReference>
<dbReference type="Pfam" id="PF00170">
    <property type="entry name" value="bZIP_1"/>
    <property type="match status" value="1"/>
</dbReference>
<dbReference type="SMART" id="SM00338">
    <property type="entry name" value="BRLZ"/>
    <property type="match status" value="1"/>
</dbReference>
<evidence type="ECO:0000256" key="3">
    <source>
        <dbReference type="SAM" id="Coils"/>
    </source>
</evidence>
<comment type="caution">
    <text evidence="6">The sequence shown here is derived from an EMBL/GenBank/DDBJ whole genome shotgun (WGS) entry which is preliminary data.</text>
</comment>
<keyword evidence="3" id="KW-0175">Coiled coil</keyword>
<dbReference type="EMBL" id="MCGO01000031">
    <property type="protein sequence ID" value="ORY41710.1"/>
    <property type="molecule type" value="Genomic_DNA"/>
</dbReference>
<dbReference type="GO" id="GO:0001228">
    <property type="term" value="F:DNA-binding transcription activator activity, RNA polymerase II-specific"/>
    <property type="evidence" value="ECO:0007669"/>
    <property type="project" value="TreeGrafter"/>
</dbReference>
<evidence type="ECO:0000256" key="1">
    <source>
        <dbReference type="ARBA" id="ARBA00004123"/>
    </source>
</evidence>
<gene>
    <name evidence="6" type="ORF">BCR33DRAFT_338309</name>
</gene>
<evidence type="ECO:0000259" key="5">
    <source>
        <dbReference type="PROSITE" id="PS00036"/>
    </source>
</evidence>
<evidence type="ECO:0000313" key="6">
    <source>
        <dbReference type="EMBL" id="ORY41710.1"/>
    </source>
</evidence>
<feature type="domain" description="BZIP" evidence="5">
    <location>
        <begin position="64"/>
        <end position="79"/>
    </location>
</feature>
<dbReference type="InterPro" id="IPR050936">
    <property type="entry name" value="AP-1-like"/>
</dbReference>
<protein>
    <recommendedName>
        <fullName evidence="5">BZIP domain-containing protein</fullName>
    </recommendedName>
</protein>
<dbReference type="GO" id="GO:0090575">
    <property type="term" value="C:RNA polymerase II transcription regulator complex"/>
    <property type="evidence" value="ECO:0007669"/>
    <property type="project" value="TreeGrafter"/>
</dbReference>
<dbReference type="CDD" id="cd14688">
    <property type="entry name" value="bZIP_YAP"/>
    <property type="match status" value="1"/>
</dbReference>
<comment type="subcellular location">
    <subcellularLocation>
        <location evidence="1">Nucleus</location>
    </subcellularLocation>
</comment>
<evidence type="ECO:0000256" key="4">
    <source>
        <dbReference type="SAM" id="MobiDB-lite"/>
    </source>
</evidence>
<dbReference type="PANTHER" id="PTHR40621">
    <property type="entry name" value="TRANSCRIPTION FACTOR KAPC-RELATED"/>
    <property type="match status" value="1"/>
</dbReference>
<evidence type="ECO:0000313" key="7">
    <source>
        <dbReference type="Proteomes" id="UP000193642"/>
    </source>
</evidence>
<keyword evidence="2" id="KW-0539">Nucleus</keyword>
<accession>A0A1Y2C3U4</accession>
<sequence>MSSLSSSKRTRDDEESSVFNGSDGEAKDEEVDEGDGRSLSPELLPTSNTKKRGRKRAPGNQIERRTAQNRVAQRAFRERKMNYIKDLEAKVEEYKALLESGALPAADGELKIIRLRNKELEEENQLLKRMTSSITFDFKPPTDASDSCTRCSAERMKTLEFMRLNQTLQSRVAALEAECVRLQQSESTGNLMSLNSVPSTSDIQRIMNICQQQPGSPPLSDSLLRHSLHLQVPQLTVRHQLPHNHQFEAQKTNGSMYLQTND</sequence>
<dbReference type="InterPro" id="IPR004827">
    <property type="entry name" value="bZIP"/>
</dbReference>
<dbReference type="AlphaFoldDB" id="A0A1Y2C3U4"/>
<proteinExistence type="predicted"/>
<dbReference type="SUPFAM" id="SSF57959">
    <property type="entry name" value="Leucine zipper domain"/>
    <property type="match status" value="1"/>
</dbReference>
<dbReference type="PROSITE" id="PS00036">
    <property type="entry name" value="BZIP_BASIC"/>
    <property type="match status" value="1"/>
</dbReference>
<name>A0A1Y2C3U4_9FUNG</name>
<keyword evidence="7" id="KW-1185">Reference proteome</keyword>
<evidence type="ECO:0000256" key="2">
    <source>
        <dbReference type="ARBA" id="ARBA00023242"/>
    </source>
</evidence>
<feature type="region of interest" description="Disordered" evidence="4">
    <location>
        <begin position="1"/>
        <end position="70"/>
    </location>
</feature>
<feature type="coiled-coil region" evidence="3">
    <location>
        <begin position="77"/>
        <end position="130"/>
    </location>
</feature>
<dbReference type="Proteomes" id="UP000193642">
    <property type="component" value="Unassembled WGS sequence"/>
</dbReference>
<dbReference type="OrthoDB" id="2593073at2759"/>
<dbReference type="Gene3D" id="1.20.5.170">
    <property type="match status" value="1"/>
</dbReference>
<dbReference type="STRING" id="329046.A0A1Y2C3U4"/>
<reference evidence="6 7" key="1">
    <citation type="submission" date="2016-07" db="EMBL/GenBank/DDBJ databases">
        <title>Pervasive Adenine N6-methylation of Active Genes in Fungi.</title>
        <authorList>
            <consortium name="DOE Joint Genome Institute"/>
            <person name="Mondo S.J."/>
            <person name="Dannebaum R.O."/>
            <person name="Kuo R.C."/>
            <person name="Labutti K."/>
            <person name="Haridas S."/>
            <person name="Kuo A."/>
            <person name="Salamov A."/>
            <person name="Ahrendt S.R."/>
            <person name="Lipzen A."/>
            <person name="Sullivan W."/>
            <person name="Andreopoulos W.B."/>
            <person name="Clum A."/>
            <person name="Lindquist E."/>
            <person name="Daum C."/>
            <person name="Ramamoorthy G.K."/>
            <person name="Gryganskyi A."/>
            <person name="Culley D."/>
            <person name="Magnuson J.K."/>
            <person name="James T.Y."/>
            <person name="O'Malley M.A."/>
            <person name="Stajich J.E."/>
            <person name="Spatafora J.W."/>
            <person name="Visel A."/>
            <person name="Grigoriev I.V."/>
        </authorList>
    </citation>
    <scope>NUCLEOTIDE SEQUENCE [LARGE SCALE GENOMIC DNA]</scope>
    <source>
        <strain evidence="6 7">JEL800</strain>
    </source>
</reference>
<dbReference type="PANTHER" id="PTHR40621:SF6">
    <property type="entry name" value="AP-1-LIKE TRANSCRIPTION FACTOR YAP1-RELATED"/>
    <property type="match status" value="1"/>
</dbReference>